<dbReference type="RefSeq" id="WP_030254973.1">
    <property type="nucleotide sequence ID" value="NZ_JBHEZZ010000010.1"/>
</dbReference>
<sequence>MVQLSKASLIGILMDNGEEDAAVRLAVSDLPEVLDIDGHARQLEAAGLAREDLDALLPATAHGPFAALRAASPDASARKSAAEMEQTVSQRWADLVSQWIHPSPVEPDSPGSSAWPSRSPKSTSN</sequence>
<evidence type="ECO:0000313" key="2">
    <source>
        <dbReference type="EMBL" id="MFC1403399.1"/>
    </source>
</evidence>
<protein>
    <submittedName>
        <fullName evidence="2">Uncharacterized protein</fullName>
    </submittedName>
</protein>
<evidence type="ECO:0000256" key="1">
    <source>
        <dbReference type="SAM" id="MobiDB-lite"/>
    </source>
</evidence>
<name>A0ABV6UPQ8_9ACTN</name>
<gene>
    <name evidence="2" type="ORF">ACEZDJ_19100</name>
</gene>
<feature type="compositionally biased region" description="Polar residues" evidence="1">
    <location>
        <begin position="110"/>
        <end position="125"/>
    </location>
</feature>
<organism evidence="2 3">
    <name type="scientific">Streptacidiphilus cavernicola</name>
    <dbReference type="NCBI Taxonomy" id="3342716"/>
    <lineage>
        <taxon>Bacteria</taxon>
        <taxon>Bacillati</taxon>
        <taxon>Actinomycetota</taxon>
        <taxon>Actinomycetes</taxon>
        <taxon>Kitasatosporales</taxon>
        <taxon>Streptomycetaceae</taxon>
        <taxon>Streptacidiphilus</taxon>
    </lineage>
</organism>
<dbReference type="Proteomes" id="UP001592528">
    <property type="component" value="Unassembled WGS sequence"/>
</dbReference>
<comment type="caution">
    <text evidence="2">The sequence shown here is derived from an EMBL/GenBank/DDBJ whole genome shotgun (WGS) entry which is preliminary data.</text>
</comment>
<evidence type="ECO:0000313" key="3">
    <source>
        <dbReference type="Proteomes" id="UP001592528"/>
    </source>
</evidence>
<reference evidence="2 3" key="1">
    <citation type="submission" date="2024-09" db="EMBL/GenBank/DDBJ databases">
        <authorList>
            <person name="Lee S.D."/>
        </authorList>
    </citation>
    <scope>NUCLEOTIDE SEQUENCE [LARGE SCALE GENOMIC DNA]</scope>
    <source>
        <strain evidence="2 3">N1-5</strain>
    </source>
</reference>
<keyword evidence="3" id="KW-1185">Reference proteome</keyword>
<feature type="region of interest" description="Disordered" evidence="1">
    <location>
        <begin position="99"/>
        <end position="125"/>
    </location>
</feature>
<proteinExistence type="predicted"/>
<dbReference type="EMBL" id="JBHEZZ010000010">
    <property type="protein sequence ID" value="MFC1403399.1"/>
    <property type="molecule type" value="Genomic_DNA"/>
</dbReference>
<accession>A0ABV6UPQ8</accession>